<keyword evidence="2" id="KW-0808">Transferase</keyword>
<evidence type="ECO:0000259" key="4">
    <source>
        <dbReference type="PROSITE" id="PS51158"/>
    </source>
</evidence>
<dbReference type="InterPro" id="IPR036465">
    <property type="entry name" value="vWFA_dom_sf"/>
</dbReference>
<evidence type="ECO:0000313" key="7">
    <source>
        <dbReference type="Proteomes" id="UP000663828"/>
    </source>
</evidence>
<evidence type="ECO:0000313" key="5">
    <source>
        <dbReference type="EMBL" id="CAF1459585.1"/>
    </source>
</evidence>
<dbReference type="EMBL" id="CAJNOJ010000512">
    <property type="protein sequence ID" value="CAF1472654.1"/>
    <property type="molecule type" value="Genomic_DNA"/>
</dbReference>
<comment type="caution">
    <text evidence="5">The sequence shown here is derived from an EMBL/GenBank/DDBJ whole genome shotgun (WGS) entry which is preliminary data.</text>
</comment>
<evidence type="ECO:0000256" key="3">
    <source>
        <dbReference type="ARBA" id="ARBA00022777"/>
    </source>
</evidence>
<evidence type="ECO:0000256" key="2">
    <source>
        <dbReference type="ARBA" id="ARBA00022679"/>
    </source>
</evidence>
<dbReference type="Gene3D" id="3.40.50.410">
    <property type="entry name" value="von Willebrand factor, type A domain"/>
    <property type="match status" value="1"/>
</dbReference>
<dbReference type="PROSITE" id="PS51158">
    <property type="entry name" value="ALPHA_KINASE"/>
    <property type="match status" value="1"/>
</dbReference>
<dbReference type="PANTHER" id="PTHR47763">
    <property type="entry name" value="ALPHA-PROTEIN KINASE VWKA"/>
    <property type="match status" value="1"/>
</dbReference>
<proteinExistence type="predicted"/>
<dbReference type="GO" id="GO:0004674">
    <property type="term" value="F:protein serine/threonine kinase activity"/>
    <property type="evidence" value="ECO:0007669"/>
    <property type="project" value="UniProtKB-KW"/>
</dbReference>
<dbReference type="Proteomes" id="UP000663828">
    <property type="component" value="Unassembled WGS sequence"/>
</dbReference>
<evidence type="ECO:0000313" key="6">
    <source>
        <dbReference type="EMBL" id="CAF1472654.1"/>
    </source>
</evidence>
<feature type="domain" description="Alpha-type protein kinase" evidence="4">
    <location>
        <begin position="223"/>
        <end position="470"/>
    </location>
</feature>
<dbReference type="Gene3D" id="3.20.200.10">
    <property type="entry name" value="MHCK/EF2 kinase"/>
    <property type="match status" value="1"/>
</dbReference>
<keyword evidence="3" id="KW-0418">Kinase</keyword>
<dbReference type="InterPro" id="IPR011009">
    <property type="entry name" value="Kinase-like_dom_sf"/>
</dbReference>
<gene>
    <name evidence="6" type="ORF">EDS130_LOCUS40899</name>
    <name evidence="5" type="ORF">XAT740_LOCUS37357</name>
</gene>
<dbReference type="EMBL" id="CAJNOR010003917">
    <property type="protein sequence ID" value="CAF1459585.1"/>
    <property type="molecule type" value="Genomic_DNA"/>
</dbReference>
<name>A0A815QBJ3_ADIRI</name>
<dbReference type="AlphaFoldDB" id="A0A815QBJ3"/>
<keyword evidence="1" id="KW-0723">Serine/threonine-protein kinase</keyword>
<reference evidence="5" key="1">
    <citation type="submission" date="2021-02" db="EMBL/GenBank/DDBJ databases">
        <authorList>
            <person name="Nowell W R."/>
        </authorList>
    </citation>
    <scope>NUCLEOTIDE SEQUENCE</scope>
</reference>
<dbReference type="OrthoDB" id="301415at2759"/>
<dbReference type="InterPro" id="IPR052969">
    <property type="entry name" value="Thr-specific_kinase-like"/>
</dbReference>
<sequence>MDCTKSMKSHIDKAKEDIHLLTEMIPNLFKVQPCLAFVGYRDVNSSSPQCLKMDFTKNVDLFEQFLGNVQAVGGSDNDFCEDVFGGLEVIPTLLWTSANRILIHICDAPCHGRQYYDAKLQQRQGTKWDAFPDGDPKNRDIAKLLLDIKSLDIHYFSIQLKPRKTRKMFDEFRLIYGLISELDVANPSEMMNVVTKMASSIIMSSIENTMSIFRTTDERKVYTLSNQMPEWSTLAEQMVNIIEVIMPRQLDDIFQRLLIGTAEGAMKIAPGPFARGSLRYAYYGKFSADGSIAIDVVYKELINSNHRYNTMQVYKQHLEIHVIAQFLAEMFNAEQKRIFRHPREIIYAEANIVQQKNDPTKIFQVEARLHQKIQKWNNNSGGVSMEDYASTLQSFSHWTYQYTCGRLMVVDLQGVKTQDNGYLLTDPAIHFQNLNRYREARTNLGTKGMREFFRTHICTEVCEKLELDKVENNIDEETFKRFYISDDGELELVKTVTDDYD</sequence>
<accession>A0A815QBJ3</accession>
<organism evidence="5 7">
    <name type="scientific">Adineta ricciae</name>
    <name type="common">Rotifer</name>
    <dbReference type="NCBI Taxonomy" id="249248"/>
    <lineage>
        <taxon>Eukaryota</taxon>
        <taxon>Metazoa</taxon>
        <taxon>Spiralia</taxon>
        <taxon>Gnathifera</taxon>
        <taxon>Rotifera</taxon>
        <taxon>Eurotatoria</taxon>
        <taxon>Bdelloidea</taxon>
        <taxon>Adinetida</taxon>
        <taxon>Adinetidae</taxon>
        <taxon>Adineta</taxon>
    </lineage>
</organism>
<dbReference type="SUPFAM" id="SSF56112">
    <property type="entry name" value="Protein kinase-like (PK-like)"/>
    <property type="match status" value="1"/>
</dbReference>
<protein>
    <recommendedName>
        <fullName evidence="4">Alpha-type protein kinase domain-containing protein</fullName>
    </recommendedName>
</protein>
<dbReference type="PANTHER" id="PTHR47763:SF4">
    <property type="entry name" value="ALPHA-PROTEIN KINASE VWKA"/>
    <property type="match status" value="1"/>
</dbReference>
<evidence type="ECO:0000256" key="1">
    <source>
        <dbReference type="ARBA" id="ARBA00022527"/>
    </source>
</evidence>
<dbReference type="SMART" id="SM00811">
    <property type="entry name" value="Alpha_kinase"/>
    <property type="match status" value="1"/>
</dbReference>
<dbReference type="Pfam" id="PF02816">
    <property type="entry name" value="Alpha_kinase"/>
    <property type="match status" value="1"/>
</dbReference>
<dbReference type="Proteomes" id="UP000663852">
    <property type="component" value="Unassembled WGS sequence"/>
</dbReference>
<dbReference type="Gene3D" id="3.30.200.20">
    <property type="entry name" value="Phosphorylase Kinase, domain 1"/>
    <property type="match status" value="1"/>
</dbReference>
<dbReference type="InterPro" id="IPR004166">
    <property type="entry name" value="a-kinase_dom"/>
</dbReference>
<dbReference type="GO" id="GO:0005524">
    <property type="term" value="F:ATP binding"/>
    <property type="evidence" value="ECO:0007669"/>
    <property type="project" value="InterPro"/>
</dbReference>
<keyword evidence="7" id="KW-1185">Reference proteome</keyword>